<dbReference type="SUPFAM" id="SSF57716">
    <property type="entry name" value="Glucocorticoid receptor-like (DNA-binding domain)"/>
    <property type="match status" value="1"/>
</dbReference>
<dbReference type="GO" id="GO:0000981">
    <property type="term" value="F:DNA-binding transcription factor activity, RNA polymerase II-specific"/>
    <property type="evidence" value="ECO:0007669"/>
    <property type="project" value="TreeGrafter"/>
</dbReference>
<proteinExistence type="predicted"/>
<evidence type="ECO:0000256" key="2">
    <source>
        <dbReference type="ARBA" id="ARBA00022723"/>
    </source>
</evidence>
<reference evidence="15" key="2">
    <citation type="submission" date="2020-05" db="UniProtKB">
        <authorList>
            <consortium name="EnsemblMetazoa"/>
        </authorList>
    </citation>
    <scope>IDENTIFICATION</scope>
    <source>
        <strain evidence="15">maculatus3</strain>
    </source>
</reference>
<accession>A0A182SU66</accession>
<evidence type="ECO:0000313" key="16">
    <source>
        <dbReference type="Proteomes" id="UP000075901"/>
    </source>
</evidence>
<dbReference type="InterPro" id="IPR036236">
    <property type="entry name" value="Znf_C2H2_sf"/>
</dbReference>
<keyword evidence="6" id="KW-0805">Transcription regulation</keyword>
<sequence>MDTPIASKHSRSGTPSASSPPERKEPNEVKLTAEVSSDEFCRICLLKAPELKPLLERVNGVMIPEMLYKLCGRQIEVQDGYPRTICQRCFCQLDCAFRFLNEFHQQDERLRSFYWSGSVAKKLQEYQPEGSETIDKRMEELIDRHASLFERSQQEPPKEMCNKQTNTTVIQPKMVDASTATDKESINLQLVKTEEDTEDDTMLEHYVVEEENDESYLDYSVGSVESSTREDQQQQQLQVVEMKIDVLQSVEETDDYVEAKTTRKKKVSQQSRFMSQRRREARVKQASPETALEESIPTDTDNDQTQEEQVIYEETDPEDVPEEGEEHMFDKLRCYVCDATEPTEELLEQHLDMHSMMLPYECTVCLVDGATPRPIKTVSSLQNHFRSHRFPHWCDICGKRFLRKLQLTRHKPTHSNNQFVCDECGRGFTHKKSWQNHMKRHTALRSEVYKCGTCSKAFGNKARLDRHMRLHTGEKPYGCKYCEKRFYDRHQLQCHTEKHFRDM</sequence>
<dbReference type="GO" id="GO:0008270">
    <property type="term" value="F:zinc ion binding"/>
    <property type="evidence" value="ECO:0007669"/>
    <property type="project" value="UniProtKB-UniRule"/>
</dbReference>
<dbReference type="Proteomes" id="UP000075901">
    <property type="component" value="Unassembled WGS sequence"/>
</dbReference>
<keyword evidence="8" id="KW-0804">Transcription</keyword>
<feature type="region of interest" description="Disordered" evidence="12">
    <location>
        <begin position="1"/>
        <end position="29"/>
    </location>
</feature>
<dbReference type="Pfam" id="PF07776">
    <property type="entry name" value="zf-AD"/>
    <property type="match status" value="1"/>
</dbReference>
<evidence type="ECO:0000256" key="5">
    <source>
        <dbReference type="ARBA" id="ARBA00022833"/>
    </source>
</evidence>
<dbReference type="SMART" id="SM00868">
    <property type="entry name" value="zf-AD"/>
    <property type="match status" value="1"/>
</dbReference>
<keyword evidence="16" id="KW-1185">Reference proteome</keyword>
<organism evidence="15 16">
    <name type="scientific">Anopheles maculatus</name>
    <dbReference type="NCBI Taxonomy" id="74869"/>
    <lineage>
        <taxon>Eukaryota</taxon>
        <taxon>Metazoa</taxon>
        <taxon>Ecdysozoa</taxon>
        <taxon>Arthropoda</taxon>
        <taxon>Hexapoda</taxon>
        <taxon>Insecta</taxon>
        <taxon>Pterygota</taxon>
        <taxon>Neoptera</taxon>
        <taxon>Endopterygota</taxon>
        <taxon>Diptera</taxon>
        <taxon>Nematocera</taxon>
        <taxon>Culicoidea</taxon>
        <taxon>Culicidae</taxon>
        <taxon>Anophelinae</taxon>
        <taxon>Anopheles</taxon>
        <taxon>Anopheles maculatus group</taxon>
    </lineage>
</organism>
<evidence type="ECO:0008006" key="17">
    <source>
        <dbReference type="Google" id="ProtNLM"/>
    </source>
</evidence>
<evidence type="ECO:0000256" key="6">
    <source>
        <dbReference type="ARBA" id="ARBA00023015"/>
    </source>
</evidence>
<feature type="domain" description="C2H2-type" evidence="13">
    <location>
        <begin position="419"/>
        <end position="446"/>
    </location>
</feature>
<keyword evidence="9" id="KW-0539">Nucleus</keyword>
<feature type="domain" description="C2H2-type" evidence="13">
    <location>
        <begin position="392"/>
        <end position="419"/>
    </location>
</feature>
<evidence type="ECO:0000256" key="8">
    <source>
        <dbReference type="ARBA" id="ARBA00023163"/>
    </source>
</evidence>
<dbReference type="Pfam" id="PF00096">
    <property type="entry name" value="zf-C2H2"/>
    <property type="match status" value="2"/>
</dbReference>
<evidence type="ECO:0000256" key="10">
    <source>
        <dbReference type="PROSITE-ProRule" id="PRU00042"/>
    </source>
</evidence>
<feature type="region of interest" description="Disordered" evidence="12">
    <location>
        <begin position="212"/>
        <end position="235"/>
    </location>
</feature>
<dbReference type="SMART" id="SM00355">
    <property type="entry name" value="ZnF_C2H2"/>
    <property type="match status" value="6"/>
</dbReference>
<dbReference type="PANTHER" id="PTHR24384:SF189">
    <property type="entry name" value="C2H2-TYPE DOMAIN-CONTAINING PROTEIN-RELATED"/>
    <property type="match status" value="1"/>
</dbReference>
<dbReference type="AlphaFoldDB" id="A0A182SU66"/>
<evidence type="ECO:0000259" key="14">
    <source>
        <dbReference type="PROSITE" id="PS51915"/>
    </source>
</evidence>
<feature type="binding site" evidence="11">
    <location>
        <position position="44"/>
    </location>
    <ligand>
        <name>Zn(2+)</name>
        <dbReference type="ChEBI" id="CHEBI:29105"/>
    </ligand>
</feature>
<dbReference type="InterPro" id="IPR012934">
    <property type="entry name" value="Znf_AD"/>
</dbReference>
<feature type="domain" description="ZAD" evidence="14">
    <location>
        <begin position="39"/>
        <end position="113"/>
    </location>
</feature>
<evidence type="ECO:0000256" key="7">
    <source>
        <dbReference type="ARBA" id="ARBA00023125"/>
    </source>
</evidence>
<evidence type="ECO:0000256" key="3">
    <source>
        <dbReference type="ARBA" id="ARBA00022737"/>
    </source>
</evidence>
<name>A0A182SU66_9DIPT</name>
<dbReference type="GO" id="GO:0000978">
    <property type="term" value="F:RNA polymerase II cis-regulatory region sequence-specific DNA binding"/>
    <property type="evidence" value="ECO:0007669"/>
    <property type="project" value="TreeGrafter"/>
</dbReference>
<keyword evidence="5 11" id="KW-0862">Zinc</keyword>
<dbReference type="FunFam" id="3.30.160.60:FF:001498">
    <property type="entry name" value="Zinc finger protein 404"/>
    <property type="match status" value="1"/>
</dbReference>
<evidence type="ECO:0000259" key="13">
    <source>
        <dbReference type="PROSITE" id="PS50157"/>
    </source>
</evidence>
<dbReference type="VEuPathDB" id="VectorBase:AMAM013494"/>
<evidence type="ECO:0000256" key="4">
    <source>
        <dbReference type="ARBA" id="ARBA00022771"/>
    </source>
</evidence>
<feature type="domain" description="C2H2-type" evidence="13">
    <location>
        <begin position="477"/>
        <end position="503"/>
    </location>
</feature>
<dbReference type="EnsemblMetazoa" id="AMAM013494-RA">
    <property type="protein sequence ID" value="AMAM013494-PA"/>
    <property type="gene ID" value="AMAM013494"/>
</dbReference>
<evidence type="ECO:0000256" key="11">
    <source>
        <dbReference type="PROSITE-ProRule" id="PRU01263"/>
    </source>
</evidence>
<dbReference type="GO" id="GO:0005634">
    <property type="term" value="C:nucleus"/>
    <property type="evidence" value="ECO:0007669"/>
    <property type="project" value="UniProtKB-SubCell"/>
</dbReference>
<keyword evidence="3" id="KW-0677">Repeat</keyword>
<dbReference type="SUPFAM" id="SSF57667">
    <property type="entry name" value="beta-beta-alpha zinc fingers"/>
    <property type="match status" value="2"/>
</dbReference>
<dbReference type="Gene3D" id="3.30.160.60">
    <property type="entry name" value="Classic Zinc Finger"/>
    <property type="match status" value="5"/>
</dbReference>
<protein>
    <recommendedName>
        <fullName evidence="17">Protein krueppel</fullName>
    </recommendedName>
</protein>
<feature type="domain" description="C2H2-type" evidence="13">
    <location>
        <begin position="449"/>
        <end position="476"/>
    </location>
</feature>
<keyword evidence="7" id="KW-0238">DNA-binding</keyword>
<feature type="binding site" evidence="11">
    <location>
        <position position="89"/>
    </location>
    <ligand>
        <name>Zn(2+)</name>
        <dbReference type="ChEBI" id="CHEBI:29105"/>
    </ligand>
</feature>
<evidence type="ECO:0000313" key="15">
    <source>
        <dbReference type="EnsemblMetazoa" id="AMAM013494-PA"/>
    </source>
</evidence>
<dbReference type="FunFam" id="3.30.160.60:FF:000100">
    <property type="entry name" value="Zinc finger 45-like"/>
    <property type="match status" value="1"/>
</dbReference>
<dbReference type="PROSITE" id="PS51915">
    <property type="entry name" value="ZAD"/>
    <property type="match status" value="1"/>
</dbReference>
<keyword evidence="2 11" id="KW-0479">Metal-binding</keyword>
<evidence type="ECO:0000256" key="12">
    <source>
        <dbReference type="SAM" id="MobiDB-lite"/>
    </source>
</evidence>
<feature type="region of interest" description="Disordered" evidence="12">
    <location>
        <begin position="255"/>
        <end position="307"/>
    </location>
</feature>
<feature type="binding site" evidence="11">
    <location>
        <position position="86"/>
    </location>
    <ligand>
        <name>Zn(2+)</name>
        <dbReference type="ChEBI" id="CHEBI:29105"/>
    </ligand>
</feature>
<evidence type="ECO:0000256" key="1">
    <source>
        <dbReference type="ARBA" id="ARBA00004123"/>
    </source>
</evidence>
<dbReference type="InterPro" id="IPR013087">
    <property type="entry name" value="Znf_C2H2_type"/>
</dbReference>
<keyword evidence="4 10" id="KW-0863">Zinc-finger</keyword>
<comment type="subcellular location">
    <subcellularLocation>
        <location evidence="1">Nucleus</location>
    </subcellularLocation>
</comment>
<dbReference type="InterPro" id="IPR050752">
    <property type="entry name" value="C2H2-ZF_domain"/>
</dbReference>
<feature type="binding site" evidence="11">
    <location>
        <position position="41"/>
    </location>
    <ligand>
        <name>Zn(2+)</name>
        <dbReference type="ChEBI" id="CHEBI:29105"/>
    </ligand>
</feature>
<dbReference type="PROSITE" id="PS00028">
    <property type="entry name" value="ZINC_FINGER_C2H2_1"/>
    <property type="match status" value="4"/>
</dbReference>
<dbReference type="PROSITE" id="PS50157">
    <property type="entry name" value="ZINC_FINGER_C2H2_2"/>
    <property type="match status" value="4"/>
</dbReference>
<reference evidence="16" key="1">
    <citation type="submission" date="2013-09" db="EMBL/GenBank/DDBJ databases">
        <title>The Genome Sequence of Anopheles maculatus species B.</title>
        <authorList>
            <consortium name="The Broad Institute Genomics Platform"/>
            <person name="Neafsey D.E."/>
            <person name="Besansky N."/>
            <person name="Howell P."/>
            <person name="Walton C."/>
            <person name="Young S.K."/>
            <person name="Zeng Q."/>
            <person name="Gargeya S."/>
            <person name="Fitzgerald M."/>
            <person name="Haas B."/>
            <person name="Abouelleil A."/>
            <person name="Allen A.W."/>
            <person name="Alvarado L."/>
            <person name="Arachchi H.M."/>
            <person name="Berlin A.M."/>
            <person name="Chapman S.B."/>
            <person name="Gainer-Dewar J."/>
            <person name="Goldberg J."/>
            <person name="Griggs A."/>
            <person name="Gujja S."/>
            <person name="Hansen M."/>
            <person name="Howarth C."/>
            <person name="Imamovic A."/>
            <person name="Ireland A."/>
            <person name="Larimer J."/>
            <person name="McCowan C."/>
            <person name="Murphy C."/>
            <person name="Pearson M."/>
            <person name="Poon T.W."/>
            <person name="Priest M."/>
            <person name="Roberts A."/>
            <person name="Saif S."/>
            <person name="Shea T."/>
            <person name="Sisk P."/>
            <person name="Sykes S."/>
            <person name="Wortman J."/>
            <person name="Nusbaum C."/>
            <person name="Birren B."/>
        </authorList>
    </citation>
    <scope>NUCLEOTIDE SEQUENCE [LARGE SCALE GENOMIC DNA]</scope>
    <source>
        <strain evidence="16">maculatus3</strain>
    </source>
</reference>
<dbReference type="PANTHER" id="PTHR24384">
    <property type="entry name" value="FINGER PUTATIVE TRANSCRIPTION FACTOR FAMILY-RELATED"/>
    <property type="match status" value="1"/>
</dbReference>
<evidence type="ECO:0000256" key="9">
    <source>
        <dbReference type="ARBA" id="ARBA00023242"/>
    </source>
</evidence>